<gene>
    <name evidence="3" type="ORF">BLS_004005</name>
    <name evidence="2" type="ORF">EG328_011039</name>
</gene>
<reference evidence="3 4" key="1">
    <citation type="submission" date="2019-11" db="EMBL/GenBank/DDBJ databases">
        <title>Venturia inaequalis Genome Resource.</title>
        <authorList>
            <person name="Lichtner F.J."/>
        </authorList>
    </citation>
    <scope>NUCLEOTIDE SEQUENCE [LARGE SCALE GENOMIC DNA]</scope>
    <source>
        <strain evidence="2 5">120213</strain>
        <strain evidence="3">Bline_iso_100314</strain>
    </source>
</reference>
<evidence type="ECO:0000313" key="5">
    <source>
        <dbReference type="Proteomes" id="UP000447873"/>
    </source>
</evidence>
<dbReference type="EMBL" id="WNWQ01000026">
    <property type="protein sequence ID" value="KAE9983635.1"/>
    <property type="molecule type" value="Genomic_DNA"/>
</dbReference>
<feature type="compositionally biased region" description="Polar residues" evidence="1">
    <location>
        <begin position="316"/>
        <end position="327"/>
    </location>
</feature>
<evidence type="ECO:0000313" key="3">
    <source>
        <dbReference type="EMBL" id="KAE9983635.1"/>
    </source>
</evidence>
<protein>
    <submittedName>
        <fullName evidence="3">Uncharacterized protein</fullName>
    </submittedName>
</protein>
<accession>A0A8H3Z2R3</accession>
<proteinExistence type="predicted"/>
<feature type="compositionally biased region" description="Low complexity" evidence="1">
    <location>
        <begin position="49"/>
        <end position="62"/>
    </location>
</feature>
<dbReference type="AlphaFoldDB" id="A0A8H3Z2R3"/>
<dbReference type="EMBL" id="WNWS01000078">
    <property type="protein sequence ID" value="KAE9982243.1"/>
    <property type="molecule type" value="Genomic_DNA"/>
</dbReference>
<feature type="region of interest" description="Disordered" evidence="1">
    <location>
        <begin position="1"/>
        <end position="74"/>
    </location>
</feature>
<feature type="region of interest" description="Disordered" evidence="1">
    <location>
        <begin position="302"/>
        <end position="327"/>
    </location>
</feature>
<sequence>MGWPWGSASQTSNEVKNLDPSLREMLDNQNSKPLVPPPKPETPYLDQVTTAPKPSETTTTAADSAPKVPPQSQFQDGRYAKLWENYKPLAQVEDATKTDQQRMRDLMEDQESKKAFLGMMALENCAMEQWAEHECLTGPVSVSRALLCRDENRAFSRCFETQSKLLKALGYMSVINQPEEAEKVQMHADRLWQRIVEQEKAIDEAKKNDQPIPQFQPVLPRKDITPASELSEELGKALEKRVRGMNPQQRAIEEAAFAAEIENQKTIGKQGVEFLEREQQARSKRFKDGTATLGDRMKRCTKDSTTKKALPRQHNQDSTTKTSLQRQFTDTPHTLRLHRFNNMPITNLALADPFAALSITGQPPPNVLFNFNPVHIVHRDPRSIATQGPPSVQQLTLEQLAESTYTINLPLNTSSIRKILQGRRKFISEMEGMINDLPHITELTVVVGIEPIHTDLTNARETVTDLFWTTVNAALFCRNSLIKYTASMENTHYIANNGDEVRALLEDLTFMVV</sequence>
<organism evidence="3 4">
    <name type="scientific">Venturia inaequalis</name>
    <name type="common">Apple scab fungus</name>
    <dbReference type="NCBI Taxonomy" id="5025"/>
    <lineage>
        <taxon>Eukaryota</taxon>
        <taxon>Fungi</taxon>
        <taxon>Dikarya</taxon>
        <taxon>Ascomycota</taxon>
        <taxon>Pezizomycotina</taxon>
        <taxon>Dothideomycetes</taxon>
        <taxon>Pleosporomycetidae</taxon>
        <taxon>Venturiales</taxon>
        <taxon>Venturiaceae</taxon>
        <taxon>Venturia</taxon>
    </lineage>
</organism>
<comment type="caution">
    <text evidence="3">The sequence shown here is derived from an EMBL/GenBank/DDBJ whole genome shotgun (WGS) entry which is preliminary data.</text>
</comment>
<evidence type="ECO:0000256" key="1">
    <source>
        <dbReference type="SAM" id="MobiDB-lite"/>
    </source>
</evidence>
<dbReference type="Proteomes" id="UP000447873">
    <property type="component" value="Unassembled WGS sequence"/>
</dbReference>
<name>A0A8H3Z2R3_VENIN</name>
<evidence type="ECO:0000313" key="2">
    <source>
        <dbReference type="EMBL" id="KAE9982243.1"/>
    </source>
</evidence>
<evidence type="ECO:0000313" key="4">
    <source>
        <dbReference type="Proteomes" id="UP000433883"/>
    </source>
</evidence>
<dbReference type="Proteomes" id="UP000433883">
    <property type="component" value="Unassembled WGS sequence"/>
</dbReference>